<dbReference type="Gene3D" id="1.10.1670.10">
    <property type="entry name" value="Helix-hairpin-Helix base-excision DNA repair enzymes (C-terminal)"/>
    <property type="match status" value="1"/>
</dbReference>
<keyword evidence="1" id="KW-0004">4Fe-4S</keyword>
<keyword evidence="6" id="KW-0378">Hydrolase</keyword>
<dbReference type="InterPro" id="IPR011257">
    <property type="entry name" value="DNA_glycosylase"/>
</dbReference>
<dbReference type="Proteomes" id="UP000017148">
    <property type="component" value="Unassembled WGS sequence"/>
</dbReference>
<evidence type="ECO:0000256" key="3">
    <source>
        <dbReference type="ARBA" id="ARBA00023004"/>
    </source>
</evidence>
<sequence>MIHDLYKALLETYGQQGWWPLVSRCPENAYHPGDYTPPQREEERFETLCGAILTQNTTWDNAQKAVHALRRSGIRSAATFLKTPPRDIQQCIRPAGYYNQKYEYLYTLLCFFQSIGMACPTRTDLLSLRGVGPETADTILLYAYGEPFFIVDAYTRRILSAYGAIPSHASYQAVQGIIMAEIPRDVRVYNEYHALLVAHGKRYYRGKHRTADPLRQIIPYHTSDTSDDGAL</sequence>
<keyword evidence="7" id="KW-1185">Reference proteome</keyword>
<dbReference type="STRING" id="1313304.CALK_2399"/>
<feature type="domain" description="HhH-GPD" evidence="5">
    <location>
        <begin position="53"/>
        <end position="202"/>
    </location>
</feature>
<evidence type="ECO:0000313" key="6">
    <source>
        <dbReference type="EMBL" id="ERP30757.1"/>
    </source>
</evidence>
<name>U7D6P7_9BACT</name>
<dbReference type="InterPro" id="IPR023170">
    <property type="entry name" value="HhH_base_excis_C"/>
</dbReference>
<dbReference type="SMART" id="SM00478">
    <property type="entry name" value="ENDO3c"/>
    <property type="match status" value="1"/>
</dbReference>
<protein>
    <submittedName>
        <fullName evidence="6">Endonuclease III</fullName>
    </submittedName>
</protein>
<dbReference type="CDD" id="cd00056">
    <property type="entry name" value="ENDO3c"/>
    <property type="match status" value="1"/>
</dbReference>
<proteinExistence type="predicted"/>
<dbReference type="GO" id="GO:0046872">
    <property type="term" value="F:metal ion binding"/>
    <property type="evidence" value="ECO:0007669"/>
    <property type="project" value="UniProtKB-KW"/>
</dbReference>
<dbReference type="AlphaFoldDB" id="U7D6P7"/>
<dbReference type="GO" id="GO:0004519">
    <property type="term" value="F:endonuclease activity"/>
    <property type="evidence" value="ECO:0007669"/>
    <property type="project" value="UniProtKB-KW"/>
</dbReference>
<dbReference type="InterPro" id="IPR003265">
    <property type="entry name" value="HhH-GPD_domain"/>
</dbReference>
<evidence type="ECO:0000259" key="5">
    <source>
        <dbReference type="SMART" id="SM00478"/>
    </source>
</evidence>
<dbReference type="PANTHER" id="PTHR10359">
    <property type="entry name" value="A/G-SPECIFIC ADENINE GLYCOSYLASE/ENDONUCLEASE III"/>
    <property type="match status" value="1"/>
</dbReference>
<organism evidence="6 7">
    <name type="scientific">Chitinivibrio alkaliphilus ACht1</name>
    <dbReference type="NCBI Taxonomy" id="1313304"/>
    <lineage>
        <taxon>Bacteria</taxon>
        <taxon>Pseudomonadati</taxon>
        <taxon>Fibrobacterota</taxon>
        <taxon>Chitinivibrionia</taxon>
        <taxon>Chitinivibrionales</taxon>
        <taxon>Chitinivibrionaceae</taxon>
        <taxon>Chitinivibrio</taxon>
    </lineage>
</organism>
<keyword evidence="3" id="KW-0408">Iron</keyword>
<keyword evidence="6" id="KW-0255">Endonuclease</keyword>
<keyword evidence="4" id="KW-0411">Iron-sulfur</keyword>
<gene>
    <name evidence="6" type="ORF">CALK_2399</name>
</gene>
<dbReference type="RefSeq" id="WP_022637750.1">
    <property type="nucleotide sequence ID" value="NZ_ASJR01000034.1"/>
</dbReference>
<evidence type="ECO:0000313" key="7">
    <source>
        <dbReference type="Proteomes" id="UP000017148"/>
    </source>
</evidence>
<evidence type="ECO:0000256" key="1">
    <source>
        <dbReference type="ARBA" id="ARBA00022485"/>
    </source>
</evidence>
<keyword evidence="6" id="KW-0540">Nuclease</keyword>
<evidence type="ECO:0000256" key="2">
    <source>
        <dbReference type="ARBA" id="ARBA00022723"/>
    </source>
</evidence>
<reference evidence="6 7" key="1">
    <citation type="journal article" date="2013" name="Environ. Microbiol.">
        <title>Genome analysis of Chitinivibrio alkaliphilus gen. nov., sp. nov., a novel extremely haloalkaliphilic anaerobic chitinolytic bacterium from the candidate phylum Termite Group 3.</title>
        <authorList>
            <person name="Sorokin D.Y."/>
            <person name="Gumerov V.M."/>
            <person name="Rakitin A.L."/>
            <person name="Beletsky A.V."/>
            <person name="Damste J.S."/>
            <person name="Muyzer G."/>
            <person name="Mardanov A.V."/>
            <person name="Ravin N.V."/>
        </authorList>
    </citation>
    <scope>NUCLEOTIDE SEQUENCE [LARGE SCALE GENOMIC DNA]</scope>
    <source>
        <strain evidence="6 7">ACht1</strain>
    </source>
</reference>
<dbReference type="Pfam" id="PF00730">
    <property type="entry name" value="HhH-GPD"/>
    <property type="match status" value="1"/>
</dbReference>
<comment type="caution">
    <text evidence="6">The sequence shown here is derived from an EMBL/GenBank/DDBJ whole genome shotgun (WGS) entry which is preliminary data.</text>
</comment>
<dbReference type="SUPFAM" id="SSF48150">
    <property type="entry name" value="DNA-glycosylase"/>
    <property type="match status" value="1"/>
</dbReference>
<evidence type="ECO:0000256" key="4">
    <source>
        <dbReference type="ARBA" id="ARBA00023014"/>
    </source>
</evidence>
<dbReference type="Gene3D" id="1.10.340.30">
    <property type="entry name" value="Hypothetical protein, domain 2"/>
    <property type="match status" value="1"/>
</dbReference>
<dbReference type="OrthoDB" id="9802365at2"/>
<dbReference type="EMBL" id="ASJR01000034">
    <property type="protein sequence ID" value="ERP30757.1"/>
    <property type="molecule type" value="Genomic_DNA"/>
</dbReference>
<keyword evidence="2" id="KW-0479">Metal-binding</keyword>
<dbReference type="GO" id="GO:0051539">
    <property type="term" value="F:4 iron, 4 sulfur cluster binding"/>
    <property type="evidence" value="ECO:0007669"/>
    <property type="project" value="UniProtKB-KW"/>
</dbReference>
<dbReference type="PANTHER" id="PTHR10359:SF19">
    <property type="entry name" value="DNA REPAIR GLYCOSYLASE MJ1434-RELATED"/>
    <property type="match status" value="1"/>
</dbReference>
<dbReference type="eggNOG" id="COG2231">
    <property type="taxonomic scope" value="Bacteria"/>
</dbReference>
<dbReference type="PATRIC" id="fig|1313304.3.peg.2286"/>
<accession>U7D6P7</accession>
<dbReference type="GO" id="GO:0006284">
    <property type="term" value="P:base-excision repair"/>
    <property type="evidence" value="ECO:0007669"/>
    <property type="project" value="InterPro"/>
</dbReference>